<feature type="region of interest" description="Disordered" evidence="1">
    <location>
        <begin position="77"/>
        <end position="127"/>
    </location>
</feature>
<dbReference type="Pfam" id="PF03399">
    <property type="entry name" value="SAC3_GANP"/>
    <property type="match status" value="1"/>
</dbReference>
<organism evidence="3 4">
    <name type="scientific">Sporidiobolus salmonicolor</name>
    <name type="common">Yeast-like fungus</name>
    <name type="synonym">Sporobolomyces salmonicolor</name>
    <dbReference type="NCBI Taxonomy" id="5005"/>
    <lineage>
        <taxon>Eukaryota</taxon>
        <taxon>Fungi</taxon>
        <taxon>Dikarya</taxon>
        <taxon>Basidiomycota</taxon>
        <taxon>Pucciniomycotina</taxon>
        <taxon>Microbotryomycetes</taxon>
        <taxon>Sporidiobolales</taxon>
        <taxon>Sporidiobolaceae</taxon>
        <taxon>Sporobolomyces</taxon>
    </lineage>
</organism>
<protein>
    <submittedName>
        <fullName evidence="3">SPOSA6832_02902-mRNA-1:cds</fullName>
    </submittedName>
</protein>
<dbReference type="InterPro" id="IPR005062">
    <property type="entry name" value="SAC3/GANP/THP3_conserved"/>
</dbReference>
<feature type="domain" description="PCI" evidence="2">
    <location>
        <begin position="295"/>
        <end position="478"/>
    </location>
</feature>
<dbReference type="PANTHER" id="PTHR12436">
    <property type="entry name" value="80 KDA MCM3-ASSOCIATED PROTEIN"/>
    <property type="match status" value="1"/>
</dbReference>
<name>A0A0D6ENQ0_SPOSA</name>
<dbReference type="GO" id="GO:0005634">
    <property type="term" value="C:nucleus"/>
    <property type="evidence" value="ECO:0007669"/>
    <property type="project" value="TreeGrafter"/>
</dbReference>
<keyword evidence="4" id="KW-1185">Reference proteome</keyword>
<dbReference type="PANTHER" id="PTHR12436:SF4">
    <property type="entry name" value="LEUKOCYTE RECEPTOR CLUSTER MEMBER 8"/>
    <property type="match status" value="1"/>
</dbReference>
<dbReference type="EMBL" id="CENE01000012">
    <property type="protein sequence ID" value="CEQ41195.1"/>
    <property type="molecule type" value="Genomic_DNA"/>
</dbReference>
<dbReference type="AlphaFoldDB" id="A0A0D6ENQ0"/>
<feature type="compositionally biased region" description="Basic and acidic residues" evidence="1">
    <location>
        <begin position="103"/>
        <end position="113"/>
    </location>
</feature>
<accession>A0A0D6ENQ0</accession>
<reference evidence="4" key="1">
    <citation type="submission" date="2015-02" db="EMBL/GenBank/DDBJ databases">
        <authorList>
            <person name="Gon?alves P."/>
        </authorList>
    </citation>
    <scope>NUCLEOTIDE SEQUENCE [LARGE SCALE GENOMIC DNA]</scope>
</reference>
<dbReference type="Gene3D" id="1.25.40.990">
    <property type="match status" value="1"/>
</dbReference>
<dbReference type="PROSITE" id="PS50250">
    <property type="entry name" value="PCI"/>
    <property type="match status" value="1"/>
</dbReference>
<dbReference type="InterPro" id="IPR045107">
    <property type="entry name" value="SAC3/GANP/THP3"/>
</dbReference>
<evidence type="ECO:0000259" key="2">
    <source>
        <dbReference type="PROSITE" id="PS50250"/>
    </source>
</evidence>
<evidence type="ECO:0000313" key="4">
    <source>
        <dbReference type="Proteomes" id="UP000243876"/>
    </source>
</evidence>
<sequence>MASSNWPPDLKQFVNETFAKCTDANRAAVEAELKRAIYTAFSKNELWTTDWKNLKLERGAIIRAMLTLAAAGVSSRDSLHPGKKRKAFVPSTPASYGVTPHPGTEDARREERAKRFKQQNGGEDGVAGSLASRMGSGGRLVQGGVHSYGVYSGSATPELEAVYDPNVIDWDQHTIVGTSTKLEKPYLRLTSVRTITLAARSVSLTCLPLQLPDPKTIRPLAVLKETLNLLKNKWREESNYNYICDQFKSMRQDLIVRMRLLVCRCSQTNIVQRITNDFTVQVYEIHARIALEKGDLGEFNQCQSRLRHLYRQGLNGHPLEFLGYRILYLLFSRNRAELNTTLAELTPEETRDISVSHALAVRHAVSQGNYTKFFRLFNAAPKMGAYVMDHFVPRERVTALVTMCKAYLQIPLTLVTSQLSFDSDQEAHDFLAAHNAAVYKPPPKDEGGRELQPQLGDQQLDCKKALPTLSEVLGKMQKADLKGQI</sequence>
<gene>
    <name evidence="3" type="primary">SPOSA6832_02902</name>
</gene>
<evidence type="ECO:0000313" key="3">
    <source>
        <dbReference type="EMBL" id="CEQ41195.1"/>
    </source>
</evidence>
<proteinExistence type="predicted"/>
<dbReference type="InterPro" id="IPR000717">
    <property type="entry name" value="PCI_dom"/>
</dbReference>
<dbReference type="OrthoDB" id="199574at2759"/>
<evidence type="ECO:0000256" key="1">
    <source>
        <dbReference type="SAM" id="MobiDB-lite"/>
    </source>
</evidence>
<dbReference type="Proteomes" id="UP000243876">
    <property type="component" value="Unassembled WGS sequence"/>
</dbReference>